<protein>
    <recommendedName>
        <fullName evidence="3">SGNH/GDSL hydrolase family protein</fullName>
    </recommendedName>
</protein>
<evidence type="ECO:0008006" key="3">
    <source>
        <dbReference type="Google" id="ProtNLM"/>
    </source>
</evidence>
<proteinExistence type="predicted"/>
<dbReference type="EMBL" id="BMYK01000001">
    <property type="protein sequence ID" value="GHC68970.1"/>
    <property type="molecule type" value="Genomic_DNA"/>
</dbReference>
<dbReference type="RefSeq" id="WP_189685155.1">
    <property type="nucleotide sequence ID" value="NZ_BMYK01000001.1"/>
</dbReference>
<evidence type="ECO:0000313" key="1">
    <source>
        <dbReference type="EMBL" id="GHC68970.1"/>
    </source>
</evidence>
<dbReference type="Proteomes" id="UP000626210">
    <property type="component" value="Unassembled WGS sequence"/>
</dbReference>
<evidence type="ECO:0000313" key="2">
    <source>
        <dbReference type="Proteomes" id="UP000626210"/>
    </source>
</evidence>
<sequence length="350" mass="38103">MGRAALLFLGGIAAAVVCAEIVLRGLPVSTATMTGYYHDPDILAYPAHHTWTMATGWDLRNPHTLRANNWGFAAEHEFSVDSQAVALIGDSYVEASMLAPRDRPAAQLEALLQGRRKVYAMGTPGTAMLDYAQRIRFASERFQIRDFVVLMEGADARQALCGSGNVVSRCLDPSTLEPRISRHPRASAWTDLARHSALAQYLMSQLRFKLATVTKAMFTRKPPEEAGAGAGKVAPVAPDPEQLARAQAMVDAVVQQFFATVPRAQIRQLVFLVDGRRTSQAAPRTLAELERAYLILRLREQGVTVHDLEPIYAAHAAESQRSLAVGPYDGHLNSIGLHLAMAAAAQSLPQ</sequence>
<gene>
    <name evidence="1" type="ORF">GCM10007320_01850</name>
</gene>
<reference evidence="2" key="1">
    <citation type="journal article" date="2019" name="Int. J. Syst. Evol. Microbiol.">
        <title>The Global Catalogue of Microorganisms (GCM) 10K type strain sequencing project: providing services to taxonomists for standard genome sequencing and annotation.</title>
        <authorList>
            <consortium name="The Broad Institute Genomics Platform"/>
            <consortium name="The Broad Institute Genome Sequencing Center for Infectious Disease"/>
            <person name="Wu L."/>
            <person name="Ma J."/>
        </authorList>
    </citation>
    <scope>NUCLEOTIDE SEQUENCE [LARGE SCALE GENOMIC DNA]</scope>
    <source>
        <strain evidence="2">KCTC 23314</strain>
    </source>
</reference>
<keyword evidence="2" id="KW-1185">Reference proteome</keyword>
<dbReference type="SUPFAM" id="SSF52266">
    <property type="entry name" value="SGNH hydrolase"/>
    <property type="match status" value="1"/>
</dbReference>
<name>A0ABQ3FUI4_9BURK</name>
<organism evidence="1 2">
    <name type="scientific">Pseudorhodoferax aquiterrae</name>
    <dbReference type="NCBI Taxonomy" id="747304"/>
    <lineage>
        <taxon>Bacteria</taxon>
        <taxon>Pseudomonadati</taxon>
        <taxon>Pseudomonadota</taxon>
        <taxon>Betaproteobacteria</taxon>
        <taxon>Burkholderiales</taxon>
        <taxon>Comamonadaceae</taxon>
    </lineage>
</organism>
<accession>A0ABQ3FUI4</accession>
<comment type="caution">
    <text evidence="1">The sequence shown here is derived from an EMBL/GenBank/DDBJ whole genome shotgun (WGS) entry which is preliminary data.</text>
</comment>